<name>A0A1J1J6B3_9DIPT</name>
<accession>A0A1J1J6B3</accession>
<keyword evidence="2" id="KW-1185">Reference proteome</keyword>
<sequence>MKGKREVKPLTLLWVIVEGSPTSVEKYLEKKCFMTFGAYFHNQGNSFICLFRALLAKFG</sequence>
<protein>
    <submittedName>
        <fullName evidence="1">CLUMA_CG021124, isoform A</fullName>
    </submittedName>
</protein>
<evidence type="ECO:0000313" key="1">
    <source>
        <dbReference type="EMBL" id="CRL07949.1"/>
    </source>
</evidence>
<evidence type="ECO:0000313" key="2">
    <source>
        <dbReference type="Proteomes" id="UP000183832"/>
    </source>
</evidence>
<dbReference type="AlphaFoldDB" id="A0A1J1J6B3"/>
<gene>
    <name evidence="1" type="ORF">CLUMA_CG021124</name>
</gene>
<dbReference type="Proteomes" id="UP000183832">
    <property type="component" value="Unassembled WGS sequence"/>
</dbReference>
<dbReference type="EMBL" id="CVRI01000074">
    <property type="protein sequence ID" value="CRL07949.1"/>
    <property type="molecule type" value="Genomic_DNA"/>
</dbReference>
<organism evidence="1 2">
    <name type="scientific">Clunio marinus</name>
    <dbReference type="NCBI Taxonomy" id="568069"/>
    <lineage>
        <taxon>Eukaryota</taxon>
        <taxon>Metazoa</taxon>
        <taxon>Ecdysozoa</taxon>
        <taxon>Arthropoda</taxon>
        <taxon>Hexapoda</taxon>
        <taxon>Insecta</taxon>
        <taxon>Pterygota</taxon>
        <taxon>Neoptera</taxon>
        <taxon>Endopterygota</taxon>
        <taxon>Diptera</taxon>
        <taxon>Nematocera</taxon>
        <taxon>Chironomoidea</taxon>
        <taxon>Chironomidae</taxon>
        <taxon>Clunio</taxon>
    </lineage>
</organism>
<proteinExistence type="predicted"/>
<reference evidence="1 2" key="1">
    <citation type="submission" date="2015-04" db="EMBL/GenBank/DDBJ databases">
        <authorList>
            <person name="Syromyatnikov M.Y."/>
            <person name="Popov V.N."/>
        </authorList>
    </citation>
    <scope>NUCLEOTIDE SEQUENCE [LARGE SCALE GENOMIC DNA]</scope>
</reference>